<dbReference type="PROSITE" id="PS00941">
    <property type="entry name" value="CARBOXYLESTERASE_B_2"/>
    <property type="match status" value="1"/>
</dbReference>
<dbReference type="Pfam" id="PF00135">
    <property type="entry name" value="COesterase"/>
    <property type="match status" value="1"/>
</dbReference>
<dbReference type="Gene3D" id="3.40.50.1820">
    <property type="entry name" value="alpha/beta hydrolase"/>
    <property type="match status" value="1"/>
</dbReference>
<dbReference type="SUPFAM" id="SSF53474">
    <property type="entry name" value="alpha/beta-Hydrolases"/>
    <property type="match status" value="1"/>
</dbReference>
<comment type="caution">
    <text evidence="6">The sequence shown here is derived from an EMBL/GenBank/DDBJ whole genome shotgun (WGS) entry which is preliminary data.</text>
</comment>
<keyword evidence="7" id="KW-1185">Reference proteome</keyword>
<feature type="active site" description="Acyl-ester intermediate" evidence="3">
    <location>
        <position position="120"/>
    </location>
</feature>
<dbReference type="InterPro" id="IPR019819">
    <property type="entry name" value="Carboxylesterase_B_CS"/>
</dbReference>
<dbReference type="PRINTS" id="PR00878">
    <property type="entry name" value="CHOLNESTRASE"/>
</dbReference>
<proteinExistence type="inferred from homology"/>
<organism evidence="6 7">
    <name type="scientific">Acrasis kona</name>
    <dbReference type="NCBI Taxonomy" id="1008807"/>
    <lineage>
        <taxon>Eukaryota</taxon>
        <taxon>Discoba</taxon>
        <taxon>Heterolobosea</taxon>
        <taxon>Tetramitia</taxon>
        <taxon>Eutetramitia</taxon>
        <taxon>Acrasidae</taxon>
        <taxon>Acrasis</taxon>
    </lineage>
</organism>
<evidence type="ECO:0000313" key="7">
    <source>
        <dbReference type="Proteomes" id="UP001431209"/>
    </source>
</evidence>
<sequence length="433" mass="48819">MSNNKDSDEDCLFLNIWSRTTQEKNPVMVYIHGGGYAGGAGSQDFYHGHHLAYHQSVVVVTINYRLGAFGYIHFHNLPESQGRFDSNCGLRDQVASLRWIKENIEAFGGNPNNVTIFGESAGGNAVTTLMAVPSAKGLFHRVISQSSPAFAIMNKKWSVFAATEFVQNYLKINNLLDVLSMDWKQIIDALKTYCDDMTIKLPGMMALCPCIDHDFLPVNPVDAVRNGSCPGVPLLIGFTKDEATLFSRLASITGKNVLVCTTPQVDKFFENNPHLDKEKFMSCYRSIHASEYLNRFGADMAFNIPAIQFAEAHSAHAPVYMYRYDFVSIVQRMTYLGAAHMMEVPFIFGTVYVGLFKYMYYLSNANNVSALLNRMQGAWACFARSGDPGVEDWMRYTTDNRCTKIFNNNDQVEYDVQEKERGLWDGVSFYQKE</sequence>
<feature type="active site" description="Charge relay system" evidence="3">
    <location>
        <position position="242"/>
    </location>
</feature>
<feature type="domain" description="Carboxylesterase type B" evidence="5">
    <location>
        <begin position="6"/>
        <end position="420"/>
    </location>
</feature>
<dbReference type="InterPro" id="IPR002018">
    <property type="entry name" value="CarbesteraseB"/>
</dbReference>
<evidence type="ECO:0000256" key="2">
    <source>
        <dbReference type="ARBA" id="ARBA00022801"/>
    </source>
</evidence>
<reference evidence="6 7" key="1">
    <citation type="submission" date="2024-03" db="EMBL/GenBank/DDBJ databases">
        <title>The Acrasis kona genome and developmental transcriptomes reveal deep origins of eukaryotic multicellular pathways.</title>
        <authorList>
            <person name="Sheikh S."/>
            <person name="Fu C.-J."/>
            <person name="Brown M.W."/>
            <person name="Baldauf S.L."/>
        </authorList>
    </citation>
    <scope>NUCLEOTIDE SEQUENCE [LARGE SCALE GENOMIC DNA]</scope>
    <source>
        <strain evidence="6 7">ATCC MYA-3509</strain>
    </source>
</reference>
<dbReference type="PANTHER" id="PTHR11559">
    <property type="entry name" value="CARBOXYLESTERASE"/>
    <property type="match status" value="1"/>
</dbReference>
<dbReference type="AlphaFoldDB" id="A0AAW2ZHN5"/>
<dbReference type="PROSITE" id="PS00122">
    <property type="entry name" value="CARBOXYLESTERASE_B_1"/>
    <property type="match status" value="1"/>
</dbReference>
<dbReference type="InterPro" id="IPR050309">
    <property type="entry name" value="Type-B_Carboxylest/Lipase"/>
</dbReference>
<protein>
    <recommendedName>
        <fullName evidence="4">Carboxylic ester hydrolase</fullName>
        <ecNumber evidence="4">3.1.1.-</ecNumber>
    </recommendedName>
</protein>
<name>A0AAW2ZHN5_9EUKA</name>
<evidence type="ECO:0000259" key="5">
    <source>
        <dbReference type="Pfam" id="PF00135"/>
    </source>
</evidence>
<evidence type="ECO:0000256" key="1">
    <source>
        <dbReference type="ARBA" id="ARBA00005964"/>
    </source>
</evidence>
<dbReference type="Proteomes" id="UP001431209">
    <property type="component" value="Unassembled WGS sequence"/>
</dbReference>
<evidence type="ECO:0000256" key="4">
    <source>
        <dbReference type="RuleBase" id="RU361235"/>
    </source>
</evidence>
<evidence type="ECO:0000313" key="6">
    <source>
        <dbReference type="EMBL" id="KAL0488859.1"/>
    </source>
</evidence>
<evidence type="ECO:0000256" key="3">
    <source>
        <dbReference type="PIRSR" id="PIRSR600997-1"/>
    </source>
</evidence>
<accession>A0AAW2ZHN5</accession>
<dbReference type="InterPro" id="IPR029058">
    <property type="entry name" value="AB_hydrolase_fold"/>
</dbReference>
<dbReference type="GO" id="GO:0004104">
    <property type="term" value="F:cholinesterase activity"/>
    <property type="evidence" value="ECO:0007669"/>
    <property type="project" value="InterPro"/>
</dbReference>
<dbReference type="EC" id="3.1.1.-" evidence="4"/>
<dbReference type="EMBL" id="JAOPGA020001482">
    <property type="protein sequence ID" value="KAL0488859.1"/>
    <property type="molecule type" value="Genomic_DNA"/>
</dbReference>
<comment type="similarity">
    <text evidence="1 4">Belongs to the type-B carboxylesterase/lipase family.</text>
</comment>
<keyword evidence="2 4" id="KW-0378">Hydrolase</keyword>
<feature type="active site" description="Charge relay system" evidence="3">
    <location>
        <position position="340"/>
    </location>
</feature>
<dbReference type="InterPro" id="IPR019826">
    <property type="entry name" value="Carboxylesterase_B_AS"/>
</dbReference>
<dbReference type="InterPro" id="IPR000997">
    <property type="entry name" value="Cholinesterase"/>
</dbReference>
<gene>
    <name evidence="6" type="ORF">AKO1_013129</name>
</gene>